<gene>
    <name evidence="3" type="ORF">WDU99_02875</name>
</gene>
<dbReference type="CDD" id="cd00093">
    <property type="entry name" value="HTH_XRE"/>
    <property type="match status" value="1"/>
</dbReference>
<keyword evidence="4" id="KW-1185">Reference proteome</keyword>
<comment type="caution">
    <text evidence="3">The sequence shown here is derived from an EMBL/GenBank/DDBJ whole genome shotgun (WGS) entry which is preliminary data.</text>
</comment>
<organism evidence="3 4">
    <name type="scientific">Microbacterium bandirmense</name>
    <dbReference type="NCBI Taxonomy" id="3122050"/>
    <lineage>
        <taxon>Bacteria</taxon>
        <taxon>Bacillati</taxon>
        <taxon>Actinomycetota</taxon>
        <taxon>Actinomycetes</taxon>
        <taxon>Micrococcales</taxon>
        <taxon>Microbacteriaceae</taxon>
        <taxon>Microbacterium</taxon>
    </lineage>
</organism>
<accession>A0ABU8L9B7</accession>
<dbReference type="Gene3D" id="1.10.260.40">
    <property type="entry name" value="lambda repressor-like DNA-binding domains"/>
    <property type="match status" value="1"/>
</dbReference>
<dbReference type="InterPro" id="IPR010982">
    <property type="entry name" value="Lambda_DNA-bd_dom_sf"/>
</dbReference>
<protein>
    <submittedName>
        <fullName evidence="3">Helix-turn-helix transcriptional regulator</fullName>
    </submittedName>
</protein>
<evidence type="ECO:0000313" key="4">
    <source>
        <dbReference type="Proteomes" id="UP001371224"/>
    </source>
</evidence>
<reference evidence="3 4" key="1">
    <citation type="submission" date="2024-02" db="EMBL/GenBank/DDBJ databases">
        <authorList>
            <person name="Saticioglu I.B."/>
        </authorList>
    </citation>
    <scope>NUCLEOTIDE SEQUENCE [LARGE SCALE GENOMIC DNA]</scope>
    <source>
        <strain evidence="3 4">Mu-80</strain>
    </source>
</reference>
<proteinExistence type="predicted"/>
<dbReference type="RefSeq" id="WP_337330929.1">
    <property type="nucleotide sequence ID" value="NZ_JBBDGM010000002.1"/>
</dbReference>
<dbReference type="EMBL" id="JBBDGM010000002">
    <property type="protein sequence ID" value="MEJ1087257.1"/>
    <property type="molecule type" value="Genomic_DNA"/>
</dbReference>
<evidence type="ECO:0000259" key="2">
    <source>
        <dbReference type="PROSITE" id="PS50943"/>
    </source>
</evidence>
<dbReference type="PROSITE" id="PS50943">
    <property type="entry name" value="HTH_CROC1"/>
    <property type="match status" value="1"/>
</dbReference>
<dbReference type="SUPFAM" id="SSF47413">
    <property type="entry name" value="lambda repressor-like DNA-binding domains"/>
    <property type="match status" value="1"/>
</dbReference>
<name>A0ABU8L9B7_9MICO</name>
<dbReference type="Proteomes" id="UP001371224">
    <property type="component" value="Unassembled WGS sequence"/>
</dbReference>
<dbReference type="SMART" id="SM00530">
    <property type="entry name" value="HTH_XRE"/>
    <property type="match status" value="1"/>
</dbReference>
<dbReference type="InterPro" id="IPR001387">
    <property type="entry name" value="Cro/C1-type_HTH"/>
</dbReference>
<sequence length="123" mass="13474">MNDAAVFPIGDAEYDATYAEESAMVDASELIARALEASGMSQADLARILGISRSEVTARLKGERNITVRKLAATLHALGATLTLASDTPTHRPRRQPEWQFGHDQPRQTRTAAPWIFEGHHHG</sequence>
<feature type="region of interest" description="Disordered" evidence="1">
    <location>
        <begin position="85"/>
        <end position="107"/>
    </location>
</feature>
<dbReference type="Pfam" id="PF01381">
    <property type="entry name" value="HTH_3"/>
    <property type="match status" value="1"/>
</dbReference>
<evidence type="ECO:0000313" key="3">
    <source>
        <dbReference type="EMBL" id="MEJ1087257.1"/>
    </source>
</evidence>
<feature type="domain" description="HTH cro/C1-type" evidence="2">
    <location>
        <begin position="31"/>
        <end position="85"/>
    </location>
</feature>
<evidence type="ECO:0000256" key="1">
    <source>
        <dbReference type="SAM" id="MobiDB-lite"/>
    </source>
</evidence>